<sequence length="215" mass="23536">MMSRLFNILISSGALALASAPAAADDNLIEFAIESGRFALPMPDGFCLPEDEFAELAEEYASGDTRNITPVDVQRCGTFENDYILIKSPRGLAAITQSKEEFIAGLAAELEKQDLRRKGEKRGYTDMRDSTEGDRDIDLIDFGYRGADDQCAYLGGQLLVTFSDGKEEMVHVGSCGTVIGNRHMFVHSYARMTSGATVEQMKARSRAISETILAK</sequence>
<dbReference type="OrthoDB" id="7391893at2"/>
<feature type="signal peptide" evidence="1">
    <location>
        <begin position="1"/>
        <end position="24"/>
    </location>
</feature>
<dbReference type="AlphaFoldDB" id="A0A547PDK9"/>
<dbReference type="Proteomes" id="UP000316343">
    <property type="component" value="Unassembled WGS sequence"/>
</dbReference>
<name>A0A547PDK9_9SPHN</name>
<accession>A0A547PDK9</accession>
<dbReference type="RefSeq" id="WP_142788490.1">
    <property type="nucleotide sequence ID" value="NZ_VHJK01000001.1"/>
</dbReference>
<reference evidence="2 3" key="1">
    <citation type="submission" date="2019-06" db="EMBL/GenBank/DDBJ databases">
        <title>Erythrobacter insulae sp. nov., isolated from a tidal flat.</title>
        <authorList>
            <person name="Yoon J.-H."/>
        </authorList>
    </citation>
    <scope>NUCLEOTIDE SEQUENCE [LARGE SCALE GENOMIC DNA]</scope>
    <source>
        <strain evidence="2 3">JBTF-M21</strain>
    </source>
</reference>
<dbReference type="EMBL" id="VHJK01000001">
    <property type="protein sequence ID" value="TRD12217.1"/>
    <property type="molecule type" value="Genomic_DNA"/>
</dbReference>
<evidence type="ECO:0000256" key="1">
    <source>
        <dbReference type="SAM" id="SignalP"/>
    </source>
</evidence>
<proteinExistence type="predicted"/>
<keyword evidence="1" id="KW-0732">Signal</keyword>
<keyword evidence="3" id="KW-1185">Reference proteome</keyword>
<feature type="chain" id="PRO_5022060892" evidence="1">
    <location>
        <begin position="25"/>
        <end position="215"/>
    </location>
</feature>
<protein>
    <submittedName>
        <fullName evidence="2">Uncharacterized protein</fullName>
    </submittedName>
</protein>
<evidence type="ECO:0000313" key="3">
    <source>
        <dbReference type="Proteomes" id="UP000316343"/>
    </source>
</evidence>
<evidence type="ECO:0000313" key="2">
    <source>
        <dbReference type="EMBL" id="TRD12217.1"/>
    </source>
</evidence>
<comment type="caution">
    <text evidence="2">The sequence shown here is derived from an EMBL/GenBank/DDBJ whole genome shotgun (WGS) entry which is preliminary data.</text>
</comment>
<organism evidence="2 3">
    <name type="scientific">Erythrobacter insulae</name>
    <dbReference type="NCBI Taxonomy" id="2584124"/>
    <lineage>
        <taxon>Bacteria</taxon>
        <taxon>Pseudomonadati</taxon>
        <taxon>Pseudomonadota</taxon>
        <taxon>Alphaproteobacteria</taxon>
        <taxon>Sphingomonadales</taxon>
        <taxon>Erythrobacteraceae</taxon>
        <taxon>Erythrobacter/Porphyrobacter group</taxon>
        <taxon>Erythrobacter</taxon>
    </lineage>
</organism>
<gene>
    <name evidence="2" type="ORF">FGU71_10325</name>
</gene>